<evidence type="ECO:0000313" key="2">
    <source>
        <dbReference type="EMBL" id="OHA17659.1"/>
    </source>
</evidence>
<dbReference type="Proteomes" id="UP000178873">
    <property type="component" value="Unassembled WGS sequence"/>
</dbReference>
<dbReference type="Pfam" id="PF12705">
    <property type="entry name" value="PDDEXK_1"/>
    <property type="match status" value="1"/>
</dbReference>
<dbReference type="EMBL" id="MHRF01000013">
    <property type="protein sequence ID" value="OHA17659.1"/>
    <property type="molecule type" value="Genomic_DNA"/>
</dbReference>
<sequence>MVAFAKKWSRTFDPKSSEPFKISRSKIDLFMECPRCFYLDARLGVKRPQGPSFTLNTAVDELFKREFDVHRTAGTPHPLAKKYDVDAIPFNDVRMEEWRDALRRGIQYHHKPTNLVIRGGIDDVWIKPNEELVIVDYKATAKKIGPSTTDDLYDSYKRQIEIYQWLFRQNGFKVSDTGYFVYANGRSDAEAFDGKLEFDVKLIAYTGKDDWVEKAITDLHKTLVGGKIPEAGTSFGGGPCDFCSYREEAGKAFRALVGTKTKISVKKPVKVEKQEIVDDSKENKKLF</sequence>
<protein>
    <recommendedName>
        <fullName evidence="1">PD-(D/E)XK endonuclease-like domain-containing protein</fullName>
    </recommendedName>
</protein>
<dbReference type="AlphaFoldDB" id="A0A1G2M3H6"/>
<dbReference type="Gene3D" id="3.90.320.10">
    <property type="match status" value="1"/>
</dbReference>
<feature type="domain" description="PD-(D/E)XK endonuclease-like" evidence="1">
    <location>
        <begin position="22"/>
        <end position="246"/>
    </location>
</feature>
<name>A0A1G2M3H6_9BACT</name>
<dbReference type="STRING" id="1802301.A2664_03510"/>
<evidence type="ECO:0000259" key="1">
    <source>
        <dbReference type="Pfam" id="PF12705"/>
    </source>
</evidence>
<evidence type="ECO:0000313" key="3">
    <source>
        <dbReference type="Proteomes" id="UP000178873"/>
    </source>
</evidence>
<proteinExistence type="predicted"/>
<gene>
    <name evidence="2" type="ORF">A2664_03510</name>
</gene>
<comment type="caution">
    <text evidence="2">The sequence shown here is derived from an EMBL/GenBank/DDBJ whole genome shotgun (WGS) entry which is preliminary data.</text>
</comment>
<organism evidence="2 3">
    <name type="scientific">Candidatus Taylorbacteria bacterium RIFCSPHIGHO2_01_FULL_46_22b</name>
    <dbReference type="NCBI Taxonomy" id="1802301"/>
    <lineage>
        <taxon>Bacteria</taxon>
        <taxon>Candidatus Tayloriibacteriota</taxon>
    </lineage>
</organism>
<reference evidence="2 3" key="1">
    <citation type="journal article" date="2016" name="Nat. Commun.">
        <title>Thousands of microbial genomes shed light on interconnected biogeochemical processes in an aquifer system.</title>
        <authorList>
            <person name="Anantharaman K."/>
            <person name="Brown C.T."/>
            <person name="Hug L.A."/>
            <person name="Sharon I."/>
            <person name="Castelle C.J."/>
            <person name="Probst A.J."/>
            <person name="Thomas B.C."/>
            <person name="Singh A."/>
            <person name="Wilkins M.J."/>
            <person name="Karaoz U."/>
            <person name="Brodie E.L."/>
            <person name="Williams K.H."/>
            <person name="Hubbard S.S."/>
            <person name="Banfield J.F."/>
        </authorList>
    </citation>
    <scope>NUCLEOTIDE SEQUENCE [LARGE SCALE GENOMIC DNA]</scope>
</reference>
<accession>A0A1G2M3H6</accession>
<dbReference type="InterPro" id="IPR011604">
    <property type="entry name" value="PDDEXK-like_dom_sf"/>
</dbReference>
<dbReference type="InterPro" id="IPR038726">
    <property type="entry name" value="PDDEXK_AddAB-type"/>
</dbReference>